<comment type="similarity">
    <text evidence="13">Belongs to the LpxK family.</text>
</comment>
<dbReference type="UniPathway" id="UPA00359">
    <property type="reaction ID" value="UER00482"/>
</dbReference>
<evidence type="ECO:0000256" key="8">
    <source>
        <dbReference type="ARBA" id="ARBA00022741"/>
    </source>
</evidence>
<keyword evidence="9 13" id="KW-0418">Kinase</keyword>
<protein>
    <recommendedName>
        <fullName evidence="4 13">Tetraacyldisaccharide 4'-kinase</fullName>
        <ecNumber evidence="3 13">2.7.1.130</ecNumber>
    </recommendedName>
    <alternativeName>
        <fullName evidence="12 13">Lipid A 4'-kinase</fullName>
    </alternativeName>
</protein>
<dbReference type="GO" id="GO:0005524">
    <property type="term" value="F:ATP binding"/>
    <property type="evidence" value="ECO:0007669"/>
    <property type="project" value="UniProtKB-UniRule"/>
</dbReference>
<keyword evidence="10 13" id="KW-0067">ATP-binding</keyword>
<keyword evidence="5 13" id="KW-0444">Lipid biosynthesis</keyword>
<evidence type="ECO:0000256" key="2">
    <source>
        <dbReference type="ARBA" id="ARBA00004870"/>
    </source>
</evidence>
<dbReference type="EC" id="2.7.1.130" evidence="3 13"/>
<proteinExistence type="inferred from homology"/>
<name>D1B674_THEAS</name>
<accession>D1B674</accession>
<dbReference type="GO" id="GO:0005886">
    <property type="term" value="C:plasma membrane"/>
    <property type="evidence" value="ECO:0007669"/>
    <property type="project" value="TreeGrafter"/>
</dbReference>
<organism evidence="15 16">
    <name type="scientific">Thermanaerovibrio acidaminovorans (strain ATCC 49978 / DSM 6589 / Su883)</name>
    <name type="common">Selenomonas acidaminovorans</name>
    <dbReference type="NCBI Taxonomy" id="525903"/>
    <lineage>
        <taxon>Bacteria</taxon>
        <taxon>Thermotogati</taxon>
        <taxon>Synergistota</taxon>
        <taxon>Synergistia</taxon>
        <taxon>Synergistales</taxon>
        <taxon>Synergistaceae</taxon>
        <taxon>Thermanaerovibrio</taxon>
    </lineage>
</organism>
<dbReference type="EnsemblBacteria" id="ACZ19515">
    <property type="protein sequence ID" value="ACZ19515"/>
    <property type="gene ID" value="Taci_1284"/>
</dbReference>
<evidence type="ECO:0000256" key="1">
    <source>
        <dbReference type="ARBA" id="ARBA00002274"/>
    </source>
</evidence>
<dbReference type="GO" id="GO:0009244">
    <property type="term" value="P:lipopolysaccharide core region biosynthetic process"/>
    <property type="evidence" value="ECO:0007669"/>
    <property type="project" value="TreeGrafter"/>
</dbReference>
<dbReference type="eggNOG" id="COG4370">
    <property type="taxonomic scope" value="Bacteria"/>
</dbReference>
<dbReference type="EMBL" id="CP001818">
    <property type="protein sequence ID" value="ACZ19515.1"/>
    <property type="molecule type" value="Genomic_DNA"/>
</dbReference>
<dbReference type="AlphaFoldDB" id="D1B674"/>
<evidence type="ECO:0000256" key="13">
    <source>
        <dbReference type="HAMAP-Rule" id="MF_00409"/>
    </source>
</evidence>
<dbReference type="SUPFAM" id="SSF53756">
    <property type="entry name" value="UDP-Glycosyltransferase/glycogen phosphorylase"/>
    <property type="match status" value="1"/>
</dbReference>
<evidence type="ECO:0000256" key="3">
    <source>
        <dbReference type="ARBA" id="ARBA00012071"/>
    </source>
</evidence>
<sequence length="771" mass="83918">MGLLDSYLRHISRGGPSPWWLLSPLHLVSKWWVLGRNFMYDHGLLCATEGPLPVVSVGNLTLGGTNKTPMVEALCRLVFSLGLRPGVVSRGYSGAGGCEPLVVPPDGERRIYGDEPLMLARKLRGTPVVVSRDRVAGVRLLRSLGVQVAVADDCFQHRQLARDADLVLVDATCPFGNGLMFPAGMLREPVKSLRRADLVIITKADQVGAQELEGLEAEIRRHVRPDRIFRSSLLVDGWSGGDPRGPVLAFCAIGNPMSFLGLLEGRGVQVASFRPFRDHHRFGPGDLMALEDEAERLGARWLVCTEKDLMNLPGGYHFRLPLSVLRVRVGIEDEPRFLRELAEVLAPRFVVASNGHGEDAIGAVLCGRLKARFPAARVEAFPLVGEGVEYREGGFPVSSPVLSMPSGGLVKYGWRYLLEDLRSGLAAQLIRQLAAWRGAPRRTPLCVGDVYLFLHALWGRGMRPLLLATAKTVYLSGHWRIEGFLLRHRALAVWTRDRETREELASRGVDARFDGNPIMDLADVGGVDPWEGSSGHRVLVLPGSRSGYLKDLPVIARACLELGGRLGCSFLWVPALSLDVSGPLGELGLPVGDGWSPLVGDSLFRVCRCGVGVAALGAQVVLGLGGTANQICAGLGVPVVSLDSLGKRVQKRLLGDSEELCPRDPVALADCLERILSDPDLRHRMGQEGSRRMGPRGALDRVVDFAARELGWDLLCLLWERLDMVSRGFWDPGEVRGGVFDGRSFGGDTRQVWQHQASGQGADEDRGQDAG</sequence>
<evidence type="ECO:0000256" key="10">
    <source>
        <dbReference type="ARBA" id="ARBA00022840"/>
    </source>
</evidence>
<dbReference type="HOGENOM" id="CLU_362436_0_0_0"/>
<dbReference type="STRING" id="525903.Taci_1284"/>
<keyword evidence="8 13" id="KW-0547">Nucleotide-binding</keyword>
<comment type="pathway">
    <text evidence="2 13">Glycolipid biosynthesis; lipid IV(A) biosynthesis; lipid IV(A) from (3R)-3-hydroxytetradecanoyl-[acyl-carrier-protein] and UDP-N-acetyl-alpha-D-glucosamine: step 6/6.</text>
</comment>
<dbReference type="PANTHER" id="PTHR42724:SF1">
    <property type="entry name" value="TETRAACYLDISACCHARIDE 4'-KINASE, MITOCHONDRIAL-RELATED"/>
    <property type="match status" value="1"/>
</dbReference>
<dbReference type="eggNOG" id="COG1663">
    <property type="taxonomic scope" value="Bacteria"/>
</dbReference>
<evidence type="ECO:0000256" key="12">
    <source>
        <dbReference type="ARBA" id="ARBA00029757"/>
    </source>
</evidence>
<comment type="catalytic activity">
    <reaction evidence="13">
        <text>a lipid A disaccharide + ATP = a lipid IVA + ADP + H(+)</text>
        <dbReference type="Rhea" id="RHEA:67840"/>
        <dbReference type="ChEBI" id="CHEBI:15378"/>
        <dbReference type="ChEBI" id="CHEBI:30616"/>
        <dbReference type="ChEBI" id="CHEBI:176343"/>
        <dbReference type="ChEBI" id="CHEBI:176425"/>
        <dbReference type="ChEBI" id="CHEBI:456216"/>
        <dbReference type="EC" id="2.7.1.130"/>
    </reaction>
</comment>
<dbReference type="GO" id="GO:0009245">
    <property type="term" value="P:lipid A biosynthetic process"/>
    <property type="evidence" value="ECO:0007669"/>
    <property type="project" value="UniProtKB-UniRule"/>
</dbReference>
<dbReference type="NCBIfam" id="TIGR00682">
    <property type="entry name" value="lpxK"/>
    <property type="match status" value="1"/>
</dbReference>
<keyword evidence="11 13" id="KW-0443">Lipid metabolism</keyword>
<evidence type="ECO:0000313" key="16">
    <source>
        <dbReference type="Proteomes" id="UP000002030"/>
    </source>
</evidence>
<dbReference type="InterPro" id="IPR003758">
    <property type="entry name" value="LpxK"/>
</dbReference>
<evidence type="ECO:0000256" key="9">
    <source>
        <dbReference type="ARBA" id="ARBA00022777"/>
    </source>
</evidence>
<dbReference type="Pfam" id="PF02606">
    <property type="entry name" value="LpxK"/>
    <property type="match status" value="1"/>
</dbReference>
<dbReference type="Proteomes" id="UP000002030">
    <property type="component" value="Chromosome"/>
</dbReference>
<comment type="caution">
    <text evidence="13">Lacks conserved residue(s) required for the propagation of feature annotation.</text>
</comment>
<keyword evidence="16" id="KW-1185">Reference proteome</keyword>
<gene>
    <name evidence="13" type="primary">lpxK</name>
    <name evidence="15" type="ordered locus">Taci_1284</name>
</gene>
<evidence type="ECO:0000256" key="5">
    <source>
        <dbReference type="ARBA" id="ARBA00022516"/>
    </source>
</evidence>
<evidence type="ECO:0000256" key="14">
    <source>
        <dbReference type="SAM" id="MobiDB-lite"/>
    </source>
</evidence>
<evidence type="ECO:0000313" key="15">
    <source>
        <dbReference type="EMBL" id="ACZ19515.1"/>
    </source>
</evidence>
<dbReference type="KEGG" id="tai:Taci_1284"/>
<dbReference type="GO" id="GO:0009029">
    <property type="term" value="F:lipid-A 4'-kinase activity"/>
    <property type="evidence" value="ECO:0007669"/>
    <property type="project" value="UniProtKB-UniRule"/>
</dbReference>
<keyword evidence="7 13" id="KW-0808">Transferase</keyword>
<dbReference type="HAMAP" id="MF_00409">
    <property type="entry name" value="LpxK"/>
    <property type="match status" value="1"/>
</dbReference>
<keyword evidence="6 13" id="KW-0441">Lipid A biosynthesis</keyword>
<feature type="region of interest" description="Disordered" evidence="14">
    <location>
        <begin position="752"/>
        <end position="771"/>
    </location>
</feature>
<dbReference type="OrthoDB" id="9789797at2"/>
<evidence type="ECO:0000256" key="11">
    <source>
        <dbReference type="ARBA" id="ARBA00023098"/>
    </source>
</evidence>
<comment type="function">
    <text evidence="1 13">Transfers the gamma-phosphate of ATP to the 4'-position of a tetraacyldisaccharide 1-phosphate intermediate (termed DS-1-P) to form tetraacyldisaccharide 1,4'-bis-phosphate (lipid IVA).</text>
</comment>
<dbReference type="RefSeq" id="WP_012870026.1">
    <property type="nucleotide sequence ID" value="NC_013522.1"/>
</dbReference>
<dbReference type="PANTHER" id="PTHR42724">
    <property type="entry name" value="TETRAACYLDISACCHARIDE 4'-KINASE"/>
    <property type="match status" value="1"/>
</dbReference>
<reference evidence="15 16" key="1">
    <citation type="journal article" date="2009" name="Stand. Genomic Sci.">
        <title>Complete genome sequence of Thermanaerovibrio acidaminovorans type strain (Su883).</title>
        <authorList>
            <person name="Chovatia M."/>
            <person name="Sikorski J."/>
            <person name="Schroder M."/>
            <person name="Lapidus A."/>
            <person name="Nolan M."/>
            <person name="Tice H."/>
            <person name="Glavina Del Rio T."/>
            <person name="Copeland A."/>
            <person name="Cheng J.F."/>
            <person name="Lucas S."/>
            <person name="Chen F."/>
            <person name="Bruce D."/>
            <person name="Goodwin L."/>
            <person name="Pitluck S."/>
            <person name="Ivanova N."/>
            <person name="Mavromatis K."/>
            <person name="Ovchinnikova G."/>
            <person name="Pati A."/>
            <person name="Chen A."/>
            <person name="Palaniappan K."/>
            <person name="Land M."/>
            <person name="Hauser L."/>
            <person name="Chang Y.J."/>
            <person name="Jeffries C.D."/>
            <person name="Chain P."/>
            <person name="Saunders E."/>
            <person name="Detter J.C."/>
            <person name="Brettin T."/>
            <person name="Rohde M."/>
            <person name="Goker M."/>
            <person name="Spring S."/>
            <person name="Bristow J."/>
            <person name="Markowitz V."/>
            <person name="Hugenholtz P."/>
            <person name="Kyrpides N.C."/>
            <person name="Klenk H.P."/>
            <person name="Eisen J.A."/>
        </authorList>
    </citation>
    <scope>NUCLEOTIDE SEQUENCE [LARGE SCALE GENOMIC DNA]</scope>
    <source>
        <strain evidence="16">ATCC 49978 / DSM 6589 / Su883</strain>
    </source>
</reference>
<evidence type="ECO:0000256" key="7">
    <source>
        <dbReference type="ARBA" id="ARBA00022679"/>
    </source>
</evidence>
<evidence type="ECO:0000256" key="6">
    <source>
        <dbReference type="ARBA" id="ARBA00022556"/>
    </source>
</evidence>
<evidence type="ECO:0000256" key="4">
    <source>
        <dbReference type="ARBA" id="ARBA00016436"/>
    </source>
</evidence>